<gene>
    <name evidence="2" type="ORF">RCJMB04_12n23</name>
</gene>
<accession>Q5ZK66</accession>
<feature type="compositionally biased region" description="Low complexity" evidence="1">
    <location>
        <begin position="23"/>
        <end position="39"/>
    </location>
</feature>
<dbReference type="AlphaFoldDB" id="Q5ZK66"/>
<organism evidence="2">
    <name type="scientific">Gallus gallus</name>
    <name type="common">Chicken</name>
    <dbReference type="NCBI Taxonomy" id="9031"/>
    <lineage>
        <taxon>Eukaryota</taxon>
        <taxon>Metazoa</taxon>
        <taxon>Chordata</taxon>
        <taxon>Craniata</taxon>
        <taxon>Vertebrata</taxon>
        <taxon>Euteleostomi</taxon>
        <taxon>Archelosauria</taxon>
        <taxon>Archosauria</taxon>
        <taxon>Dinosauria</taxon>
        <taxon>Saurischia</taxon>
        <taxon>Theropoda</taxon>
        <taxon>Coelurosauria</taxon>
        <taxon>Aves</taxon>
        <taxon>Neognathae</taxon>
        <taxon>Galloanserae</taxon>
        <taxon>Galliformes</taxon>
        <taxon>Phasianidae</taxon>
        <taxon>Phasianinae</taxon>
        <taxon>Gallus</taxon>
    </lineage>
</organism>
<reference evidence="2" key="1">
    <citation type="journal article" date="2005" name="Genome Biol.">
        <title>Full-length cDNAs from chicken bursal lymphocytes to facilitate gene function analysis.</title>
        <authorList>
            <person name="Caldwell R.B."/>
            <person name="Kierzek A.M."/>
            <person name="Arakawa H."/>
            <person name="Bezzubov Y."/>
            <person name="Zaim J."/>
            <person name="Fiedler P."/>
            <person name="Kutter S."/>
            <person name="Blagodatski A."/>
            <person name="Kostovska D."/>
            <person name="Koter M."/>
            <person name="Plachy J."/>
            <person name="Carninci P."/>
            <person name="Hayashizaki Y."/>
            <person name="Buerstedde J.M."/>
        </authorList>
    </citation>
    <scope>NUCLEOTIDE SEQUENCE</scope>
    <source>
        <strain evidence="2">CB</strain>
        <tissue evidence="2">Bursa</tissue>
    </source>
</reference>
<sequence length="39" mass="3948">EAGDGVKRPSCVSPPPPRRPESAGRAAAAAIEECSPSPF</sequence>
<proteinExistence type="evidence at transcript level"/>
<feature type="non-terminal residue" evidence="2">
    <location>
        <position position="1"/>
    </location>
</feature>
<dbReference type="EMBL" id="AJ720218">
    <property type="protein sequence ID" value="CAG31877.1"/>
    <property type="molecule type" value="mRNA"/>
</dbReference>
<name>Q5ZK66_CHICK</name>
<evidence type="ECO:0000313" key="2">
    <source>
        <dbReference type="EMBL" id="CAG31877.1"/>
    </source>
</evidence>
<evidence type="ECO:0000256" key="1">
    <source>
        <dbReference type="SAM" id="MobiDB-lite"/>
    </source>
</evidence>
<protein>
    <submittedName>
        <fullName evidence="2">Uncharacterized protein</fullName>
    </submittedName>
</protein>
<feature type="region of interest" description="Disordered" evidence="1">
    <location>
        <begin position="1"/>
        <end position="39"/>
    </location>
</feature>